<name>A0A2P4PYU8_RHIID</name>
<accession>A0A2P4PYU8</accession>
<comment type="caution">
    <text evidence="1">The sequence shown here is derived from an EMBL/GenBank/DDBJ whole genome shotgun (WGS) entry which is preliminary data.</text>
</comment>
<dbReference type="VEuPathDB" id="FungiDB:RhiirFUN_010636"/>
<sequence>MGLPKKRTMLLPCKLRIAPCRTTTNWSYRKTAAETGTYELTKRYLEEDSDRKMLNNRYYVELNFMCQLIRDKTIQIEWNICMRCESVAEDWEHIWSCDDNEKSEYEILIDTLVATEEKFKDLDEERHKIVRTLAKEIVDFMITPSNILIIGKRQMLEEIWESCYLNIRSGIWIQRCEKINEIEKGKGVTKGDKKRKRTL</sequence>
<dbReference type="Proteomes" id="UP000018888">
    <property type="component" value="Unassembled WGS sequence"/>
</dbReference>
<evidence type="ECO:0000313" key="2">
    <source>
        <dbReference type="Proteomes" id="UP000018888"/>
    </source>
</evidence>
<reference evidence="1 2" key="1">
    <citation type="journal article" date="2013" name="Proc. Natl. Acad. Sci. U.S.A.">
        <title>Genome of an arbuscular mycorrhizal fungus provides insight into the oldest plant symbiosis.</title>
        <authorList>
            <person name="Tisserant E."/>
            <person name="Malbreil M."/>
            <person name="Kuo A."/>
            <person name="Kohler A."/>
            <person name="Symeonidi A."/>
            <person name="Balestrini R."/>
            <person name="Charron P."/>
            <person name="Duensing N."/>
            <person name="Frei Dit Frey N."/>
            <person name="Gianinazzi-Pearson V."/>
            <person name="Gilbert L.B."/>
            <person name="Handa Y."/>
            <person name="Herr J.R."/>
            <person name="Hijri M."/>
            <person name="Koul R."/>
            <person name="Kawaguchi M."/>
            <person name="Krajinski F."/>
            <person name="Lammers P.J."/>
            <person name="Masclaux F.G."/>
            <person name="Murat C."/>
            <person name="Morin E."/>
            <person name="Ndikumana S."/>
            <person name="Pagni M."/>
            <person name="Petitpierre D."/>
            <person name="Requena N."/>
            <person name="Rosikiewicz P."/>
            <person name="Riley R."/>
            <person name="Saito K."/>
            <person name="San Clemente H."/>
            <person name="Shapiro H."/>
            <person name="van Tuinen D."/>
            <person name="Becard G."/>
            <person name="Bonfante P."/>
            <person name="Paszkowski U."/>
            <person name="Shachar-Hill Y.Y."/>
            <person name="Tuskan G.A."/>
            <person name="Young P.W."/>
            <person name="Sanders I.R."/>
            <person name="Henrissat B."/>
            <person name="Rensing S.A."/>
            <person name="Grigoriev I.V."/>
            <person name="Corradi N."/>
            <person name="Roux C."/>
            <person name="Martin F."/>
        </authorList>
    </citation>
    <scope>NUCLEOTIDE SEQUENCE [LARGE SCALE GENOMIC DNA]</scope>
    <source>
        <strain evidence="1 2">DAOM 197198</strain>
    </source>
</reference>
<keyword evidence="2" id="KW-1185">Reference proteome</keyword>
<dbReference type="AlphaFoldDB" id="A0A2P4PYU8"/>
<evidence type="ECO:0000313" key="1">
    <source>
        <dbReference type="EMBL" id="POG70565.1"/>
    </source>
</evidence>
<reference evidence="1 2" key="2">
    <citation type="journal article" date="2018" name="New Phytol.">
        <title>High intraspecific genome diversity in the model arbuscular mycorrhizal symbiont Rhizophagus irregularis.</title>
        <authorList>
            <person name="Chen E.C.H."/>
            <person name="Morin E."/>
            <person name="Beaudet D."/>
            <person name="Noel J."/>
            <person name="Yildirir G."/>
            <person name="Ndikumana S."/>
            <person name="Charron P."/>
            <person name="St-Onge C."/>
            <person name="Giorgi J."/>
            <person name="Kruger M."/>
            <person name="Marton T."/>
            <person name="Ropars J."/>
            <person name="Grigoriev I.V."/>
            <person name="Hainaut M."/>
            <person name="Henrissat B."/>
            <person name="Roux C."/>
            <person name="Martin F."/>
            <person name="Corradi N."/>
        </authorList>
    </citation>
    <scope>NUCLEOTIDE SEQUENCE [LARGE SCALE GENOMIC DNA]</scope>
    <source>
        <strain evidence="1 2">DAOM 197198</strain>
    </source>
</reference>
<gene>
    <name evidence="1" type="ORF">GLOIN_2v1479095</name>
</gene>
<proteinExistence type="predicted"/>
<protein>
    <submittedName>
        <fullName evidence="1">Uncharacterized protein</fullName>
    </submittedName>
</protein>
<dbReference type="EMBL" id="AUPC02000119">
    <property type="protein sequence ID" value="POG70565.1"/>
    <property type="molecule type" value="Genomic_DNA"/>
</dbReference>
<organism evidence="1 2">
    <name type="scientific">Rhizophagus irregularis (strain DAOM 181602 / DAOM 197198 / MUCL 43194)</name>
    <name type="common">Arbuscular mycorrhizal fungus</name>
    <name type="synonym">Glomus intraradices</name>
    <dbReference type="NCBI Taxonomy" id="747089"/>
    <lineage>
        <taxon>Eukaryota</taxon>
        <taxon>Fungi</taxon>
        <taxon>Fungi incertae sedis</taxon>
        <taxon>Mucoromycota</taxon>
        <taxon>Glomeromycotina</taxon>
        <taxon>Glomeromycetes</taxon>
        <taxon>Glomerales</taxon>
        <taxon>Glomeraceae</taxon>
        <taxon>Rhizophagus</taxon>
    </lineage>
</organism>